<organism evidence="1 2">
    <name type="scientific">Radiobacillus deserti</name>
    <dbReference type="NCBI Taxonomy" id="2594883"/>
    <lineage>
        <taxon>Bacteria</taxon>
        <taxon>Bacillati</taxon>
        <taxon>Bacillota</taxon>
        <taxon>Bacilli</taxon>
        <taxon>Bacillales</taxon>
        <taxon>Bacillaceae</taxon>
        <taxon>Radiobacillus</taxon>
    </lineage>
</organism>
<protein>
    <submittedName>
        <fullName evidence="1">NERD domain-containing protein</fullName>
    </submittedName>
</protein>
<keyword evidence="2" id="KW-1185">Reference proteome</keyword>
<accession>A0A516KHP5</accession>
<gene>
    <name evidence="1" type="ORF">FN924_12380</name>
</gene>
<reference evidence="1 2" key="1">
    <citation type="submission" date="2019-07" db="EMBL/GenBank/DDBJ databases">
        <authorList>
            <person name="Li J."/>
        </authorList>
    </citation>
    <scope>NUCLEOTIDE SEQUENCE [LARGE SCALE GENOMIC DNA]</scope>
    <source>
        <strain evidence="1 2">TKL69</strain>
    </source>
</reference>
<dbReference type="Proteomes" id="UP000315215">
    <property type="component" value="Chromosome"/>
</dbReference>
<dbReference type="RefSeq" id="WP_143894940.1">
    <property type="nucleotide sequence ID" value="NZ_CP041666.1"/>
</dbReference>
<name>A0A516KHP5_9BACI</name>
<dbReference type="KEGG" id="aqt:FN924_12380"/>
<sequence length="307" mass="36559">MTQLVKLEDYVSRYERDIYHYPGQFIRLKKENWKKLREQWENQRYSAEGINEDEPTEADSSIWNLFKRKEKEELLEMVVDKPRLPQNEAALKQYYLDQLVSLQLKWASTTVNEMSFLDRGYKDDFVLKYFLQRFPDTYLLFYHPIFHIKQSFIEGEIILVTPIGIDIITLLETNSSMTFMSNDDRTWMREHNQIRSKILSPMLGLNRTEKLVRSMMKAHSIEFPITKIVLSRTNKIQAAQEPYQTKYIGKTEHDRWLQEKRSLVSPLKHIQLKVCDILLKQCATNAYKRPEWNENEGGEQNMGSFGE</sequence>
<dbReference type="AlphaFoldDB" id="A0A516KHP5"/>
<proteinExistence type="predicted"/>
<dbReference type="EMBL" id="CP041666">
    <property type="protein sequence ID" value="QDP40915.1"/>
    <property type="molecule type" value="Genomic_DNA"/>
</dbReference>
<evidence type="ECO:0000313" key="2">
    <source>
        <dbReference type="Proteomes" id="UP000315215"/>
    </source>
</evidence>
<evidence type="ECO:0000313" key="1">
    <source>
        <dbReference type="EMBL" id="QDP40915.1"/>
    </source>
</evidence>
<dbReference type="OrthoDB" id="2433183at2"/>